<dbReference type="EMBL" id="FXSZ01000003">
    <property type="protein sequence ID" value="SMO54477.1"/>
    <property type="molecule type" value="Genomic_DNA"/>
</dbReference>
<evidence type="ECO:0000313" key="2">
    <source>
        <dbReference type="Proteomes" id="UP000315971"/>
    </source>
</evidence>
<dbReference type="SUPFAM" id="SSF49777">
    <property type="entry name" value="PEBP-like"/>
    <property type="match status" value="1"/>
</dbReference>
<dbReference type="RefSeq" id="WP_142602574.1">
    <property type="nucleotide sequence ID" value="NZ_FXSZ01000003.1"/>
</dbReference>
<reference evidence="1 2" key="1">
    <citation type="submission" date="2017-05" db="EMBL/GenBank/DDBJ databases">
        <authorList>
            <person name="Varghese N."/>
            <person name="Submissions S."/>
        </authorList>
    </citation>
    <scope>NUCLEOTIDE SEQUENCE [LARGE SCALE GENOMIC DNA]</scope>
    <source>
        <strain evidence="1 2">DSM 21342</strain>
    </source>
</reference>
<dbReference type="PANTHER" id="PTHR30289:SF1">
    <property type="entry name" value="PEBP (PHOSPHATIDYLETHANOLAMINE-BINDING PROTEIN) FAMILY PROTEIN"/>
    <property type="match status" value="1"/>
</dbReference>
<dbReference type="Pfam" id="PF01161">
    <property type="entry name" value="PBP"/>
    <property type="match status" value="1"/>
</dbReference>
<dbReference type="Proteomes" id="UP000315971">
    <property type="component" value="Unassembled WGS sequence"/>
</dbReference>
<dbReference type="AlphaFoldDB" id="A0A521C4Q8"/>
<dbReference type="PANTHER" id="PTHR30289">
    <property type="entry name" value="UNCHARACTERIZED PROTEIN YBCL-RELATED"/>
    <property type="match status" value="1"/>
</dbReference>
<dbReference type="CDD" id="cd00865">
    <property type="entry name" value="PEBP_bact_arch"/>
    <property type="match status" value="1"/>
</dbReference>
<protein>
    <submittedName>
        <fullName evidence="1">Phospholipid-binding protein, PBP family</fullName>
    </submittedName>
</protein>
<sequence>MADYGKARLAVSSTAFDSNEVIPVQYTCDGSNINPSLQIHDIPEQAQSLVLVVDDPDAPMGTWDHWLVWNIEPTSEIKENSTPGIEGINSFEQHQYGGPCPPSGTHRYFFKVYALDQMIKLKADSRKHELLVAIDNHIIAYGELIGKYARIH</sequence>
<accession>A0A521C4Q8</accession>
<proteinExistence type="predicted"/>
<gene>
    <name evidence="1" type="ORF">SAMN06265350_103219</name>
</gene>
<dbReference type="InterPro" id="IPR008914">
    <property type="entry name" value="PEBP"/>
</dbReference>
<keyword evidence="2" id="KW-1185">Reference proteome</keyword>
<organism evidence="1 2">
    <name type="scientific">Solitalea koreensis</name>
    <dbReference type="NCBI Taxonomy" id="543615"/>
    <lineage>
        <taxon>Bacteria</taxon>
        <taxon>Pseudomonadati</taxon>
        <taxon>Bacteroidota</taxon>
        <taxon>Sphingobacteriia</taxon>
        <taxon>Sphingobacteriales</taxon>
        <taxon>Sphingobacteriaceae</taxon>
        <taxon>Solitalea</taxon>
    </lineage>
</organism>
<evidence type="ECO:0000313" key="1">
    <source>
        <dbReference type="EMBL" id="SMO54477.1"/>
    </source>
</evidence>
<dbReference type="Gene3D" id="3.90.280.10">
    <property type="entry name" value="PEBP-like"/>
    <property type="match status" value="1"/>
</dbReference>
<dbReference type="InterPro" id="IPR005247">
    <property type="entry name" value="YbhB_YbcL/LppC-like"/>
</dbReference>
<dbReference type="OrthoDB" id="9797506at2"/>
<dbReference type="NCBIfam" id="TIGR00481">
    <property type="entry name" value="YbhB/YbcL family Raf kinase inhibitor-like protein"/>
    <property type="match status" value="1"/>
</dbReference>
<dbReference type="InterPro" id="IPR036610">
    <property type="entry name" value="PEBP-like_sf"/>
</dbReference>
<name>A0A521C4Q8_9SPHI</name>